<evidence type="ECO:0000313" key="1">
    <source>
        <dbReference type="EMBL" id="VTZ51127.1"/>
    </source>
</evidence>
<reference evidence="1 2" key="1">
    <citation type="submission" date="2019-05" db="EMBL/GenBank/DDBJ databases">
        <authorList>
            <person name="Farhan Ul Haque M."/>
        </authorList>
    </citation>
    <scope>NUCLEOTIDE SEQUENCE [LARGE SCALE GENOMIC DNA]</scope>
    <source>
        <strain evidence="1">2</strain>
    </source>
</reference>
<dbReference type="EMBL" id="CABFMQ020000089">
    <property type="protein sequence ID" value="VTZ51127.1"/>
    <property type="molecule type" value="Genomic_DNA"/>
</dbReference>
<accession>A0A8B6M8K6</accession>
<dbReference type="AlphaFoldDB" id="A0A8B6M8K6"/>
<comment type="caution">
    <text evidence="1">The sequence shown here is derived from an EMBL/GenBank/DDBJ whole genome shotgun (WGS) entry which is preliminary data.</text>
</comment>
<gene>
    <name evidence="1" type="ORF">MPC4_310002</name>
</gene>
<sequence>MGWQKNDIVQARLTVIGGERFRVPAVMRLSIP</sequence>
<organism evidence="1 2">
    <name type="scientific">Methylocella tundrae</name>
    <dbReference type="NCBI Taxonomy" id="227605"/>
    <lineage>
        <taxon>Bacteria</taxon>
        <taxon>Pseudomonadati</taxon>
        <taxon>Pseudomonadota</taxon>
        <taxon>Alphaproteobacteria</taxon>
        <taxon>Hyphomicrobiales</taxon>
        <taxon>Beijerinckiaceae</taxon>
        <taxon>Methylocella</taxon>
    </lineage>
</organism>
<name>A0A8B6M8K6_METTU</name>
<protein>
    <submittedName>
        <fullName evidence="1">Uncharacterized protein</fullName>
    </submittedName>
</protein>
<dbReference type="Proteomes" id="UP000485880">
    <property type="component" value="Unassembled WGS sequence"/>
</dbReference>
<evidence type="ECO:0000313" key="2">
    <source>
        <dbReference type="Proteomes" id="UP000485880"/>
    </source>
</evidence>
<proteinExistence type="predicted"/>
<keyword evidence="2" id="KW-1185">Reference proteome</keyword>